<dbReference type="OrthoDB" id="10411797at2759"/>
<name>A0A1J8QR59_9AGAM</name>
<dbReference type="Proteomes" id="UP000183567">
    <property type="component" value="Unassembled WGS sequence"/>
</dbReference>
<evidence type="ECO:0000313" key="3">
    <source>
        <dbReference type="Proteomes" id="UP000183567"/>
    </source>
</evidence>
<keyword evidence="3" id="KW-1185">Reference proteome</keyword>
<dbReference type="EMBL" id="LVVM01004885">
    <property type="protein sequence ID" value="OJA11890.1"/>
    <property type="molecule type" value="Genomic_DNA"/>
</dbReference>
<organism evidence="2 3">
    <name type="scientific">Rhizopogon vesiculosus</name>
    <dbReference type="NCBI Taxonomy" id="180088"/>
    <lineage>
        <taxon>Eukaryota</taxon>
        <taxon>Fungi</taxon>
        <taxon>Dikarya</taxon>
        <taxon>Basidiomycota</taxon>
        <taxon>Agaricomycotina</taxon>
        <taxon>Agaricomycetes</taxon>
        <taxon>Agaricomycetidae</taxon>
        <taxon>Boletales</taxon>
        <taxon>Suillineae</taxon>
        <taxon>Rhizopogonaceae</taxon>
        <taxon>Rhizopogon</taxon>
    </lineage>
</organism>
<feature type="region of interest" description="Disordered" evidence="1">
    <location>
        <begin position="12"/>
        <end position="34"/>
    </location>
</feature>
<reference evidence="2" key="1">
    <citation type="submission" date="2016-03" db="EMBL/GenBank/DDBJ databases">
        <title>Comparative genomics of the ectomycorrhizal sister species Rhizopogon vinicolor and Rhizopogon vesiculosus (Basidiomycota: Boletales) reveals a divergence of the mating type B locus.</title>
        <authorList>
            <person name="Mujic A.B."/>
            <person name="Kuo A."/>
            <person name="Tritt A."/>
            <person name="Lipzen A."/>
            <person name="Chen C."/>
            <person name="Johnson J."/>
            <person name="Sharma A."/>
            <person name="Barry K."/>
            <person name="Grigoriev I.V."/>
            <person name="Spatafora J.W."/>
        </authorList>
    </citation>
    <scope>NUCLEOTIDE SEQUENCE [LARGE SCALE GENOMIC DNA]</scope>
    <source>
        <strain evidence="2">AM-OR11-056</strain>
    </source>
</reference>
<proteinExistence type="predicted"/>
<dbReference type="AlphaFoldDB" id="A0A1J8QR59"/>
<comment type="caution">
    <text evidence="2">The sequence shown here is derived from an EMBL/GenBank/DDBJ whole genome shotgun (WGS) entry which is preliminary data.</text>
</comment>
<accession>A0A1J8QR59</accession>
<evidence type="ECO:0000313" key="2">
    <source>
        <dbReference type="EMBL" id="OJA11890.1"/>
    </source>
</evidence>
<sequence>MDEHRLISMLLRVRQPPNKSPRTYPDNQPLSRLTDDTSEDIRRIYDELSRSHCVARGSDNHEPKHFEGPTIHNILWQVEIVEKDVPSFSSSNAFFTIGSSDPH</sequence>
<gene>
    <name evidence="2" type="ORF">AZE42_08955</name>
</gene>
<evidence type="ECO:0000256" key="1">
    <source>
        <dbReference type="SAM" id="MobiDB-lite"/>
    </source>
</evidence>
<protein>
    <submittedName>
        <fullName evidence="2">Uncharacterized protein</fullName>
    </submittedName>
</protein>